<dbReference type="PROSITE" id="PS51419">
    <property type="entry name" value="RAB"/>
    <property type="match status" value="1"/>
</dbReference>
<dbReference type="InterPro" id="IPR001806">
    <property type="entry name" value="Small_GTPase"/>
</dbReference>
<dbReference type="Proteomes" id="UP001295684">
    <property type="component" value="Unassembled WGS sequence"/>
</dbReference>
<organism evidence="3 4">
    <name type="scientific">Euplotes crassus</name>
    <dbReference type="NCBI Taxonomy" id="5936"/>
    <lineage>
        <taxon>Eukaryota</taxon>
        <taxon>Sar</taxon>
        <taxon>Alveolata</taxon>
        <taxon>Ciliophora</taxon>
        <taxon>Intramacronucleata</taxon>
        <taxon>Spirotrichea</taxon>
        <taxon>Hypotrichia</taxon>
        <taxon>Euplotida</taxon>
        <taxon>Euplotidae</taxon>
        <taxon>Moneuplotes</taxon>
    </lineage>
</organism>
<dbReference type="GO" id="GO:0003924">
    <property type="term" value="F:GTPase activity"/>
    <property type="evidence" value="ECO:0007669"/>
    <property type="project" value="InterPro"/>
</dbReference>
<reference evidence="3" key="1">
    <citation type="submission" date="2023-07" db="EMBL/GenBank/DDBJ databases">
        <authorList>
            <consortium name="AG Swart"/>
            <person name="Singh M."/>
            <person name="Singh A."/>
            <person name="Seah K."/>
            <person name="Emmerich C."/>
        </authorList>
    </citation>
    <scope>NUCLEOTIDE SEQUENCE</scope>
    <source>
        <strain evidence="3">DP1</strain>
    </source>
</reference>
<evidence type="ECO:0000256" key="2">
    <source>
        <dbReference type="SAM" id="MobiDB-lite"/>
    </source>
</evidence>
<gene>
    <name evidence="3" type="ORF">ECRASSUSDP1_LOCUS15535</name>
</gene>
<dbReference type="SUPFAM" id="SSF52540">
    <property type="entry name" value="P-loop containing nucleoside triphosphate hydrolases"/>
    <property type="match status" value="1"/>
</dbReference>
<dbReference type="SMART" id="SM00176">
    <property type="entry name" value="RAN"/>
    <property type="match status" value="1"/>
</dbReference>
<dbReference type="EMBL" id="CAMPGE010015570">
    <property type="protein sequence ID" value="CAI2374183.1"/>
    <property type="molecule type" value="Genomic_DNA"/>
</dbReference>
<dbReference type="GO" id="GO:0005525">
    <property type="term" value="F:GTP binding"/>
    <property type="evidence" value="ECO:0007669"/>
    <property type="project" value="InterPro"/>
</dbReference>
<dbReference type="InterPro" id="IPR005225">
    <property type="entry name" value="Small_GTP-bd"/>
</dbReference>
<dbReference type="AlphaFoldDB" id="A0AAD2CYZ8"/>
<sequence>MSTKKKSKEERKTHKKSSKAKGGVSKPMSFKIVVLGESRVGKTSIMLRYCKNVFDEGQISTTDASNLEKNIEIDDRKVKLFIWDTAGQEEYHALNNVYYRDAMAAILVYDITDKDSFDKVQTWVEELRLYLPEDTPIAIAGNKYDLPNRQIVLEDAEEYAASIKGAHFDTSAKTGRGIEEIFTAITKAVLRKNKKEEKKRESKRKKPSKLKNNSSNLGVAGEDDDLDLGEIASGGYGGIRLSTYDEGGKKKKKGGCCKSK</sequence>
<dbReference type="SMART" id="SM00175">
    <property type="entry name" value="RAB"/>
    <property type="match status" value="1"/>
</dbReference>
<dbReference type="PROSITE" id="PS51420">
    <property type="entry name" value="RHO"/>
    <property type="match status" value="1"/>
</dbReference>
<dbReference type="SMART" id="SM00173">
    <property type="entry name" value="RAS"/>
    <property type="match status" value="1"/>
</dbReference>
<feature type="region of interest" description="Disordered" evidence="2">
    <location>
        <begin position="193"/>
        <end position="260"/>
    </location>
</feature>
<dbReference type="PRINTS" id="PR00449">
    <property type="entry name" value="RASTRNSFRMNG"/>
</dbReference>
<dbReference type="InterPro" id="IPR027417">
    <property type="entry name" value="P-loop_NTPase"/>
</dbReference>
<keyword evidence="1" id="KW-0547">Nucleotide-binding</keyword>
<proteinExistence type="predicted"/>
<name>A0AAD2CYZ8_EUPCR</name>
<dbReference type="SMART" id="SM00174">
    <property type="entry name" value="RHO"/>
    <property type="match status" value="1"/>
</dbReference>
<dbReference type="PROSITE" id="PS51421">
    <property type="entry name" value="RAS"/>
    <property type="match status" value="1"/>
</dbReference>
<accession>A0AAD2CYZ8</accession>
<protein>
    <submittedName>
        <fullName evidence="3">Uncharacterized protein</fullName>
    </submittedName>
</protein>
<feature type="region of interest" description="Disordered" evidence="2">
    <location>
        <begin position="1"/>
        <end position="24"/>
    </location>
</feature>
<evidence type="ECO:0000313" key="3">
    <source>
        <dbReference type="EMBL" id="CAI2374183.1"/>
    </source>
</evidence>
<comment type="caution">
    <text evidence="3">The sequence shown here is derived from an EMBL/GenBank/DDBJ whole genome shotgun (WGS) entry which is preliminary data.</text>
</comment>
<dbReference type="FunFam" id="3.40.50.300:FF:000808">
    <property type="entry name" value="Small GTP-binding protein, putative"/>
    <property type="match status" value="1"/>
</dbReference>
<dbReference type="NCBIfam" id="TIGR00231">
    <property type="entry name" value="small_GTP"/>
    <property type="match status" value="1"/>
</dbReference>
<evidence type="ECO:0000256" key="1">
    <source>
        <dbReference type="ARBA" id="ARBA00022741"/>
    </source>
</evidence>
<dbReference type="PANTHER" id="PTHR47978">
    <property type="match status" value="1"/>
</dbReference>
<dbReference type="Gene3D" id="3.40.50.300">
    <property type="entry name" value="P-loop containing nucleotide triphosphate hydrolases"/>
    <property type="match status" value="1"/>
</dbReference>
<dbReference type="Pfam" id="PF00071">
    <property type="entry name" value="Ras"/>
    <property type="match status" value="1"/>
</dbReference>
<evidence type="ECO:0000313" key="4">
    <source>
        <dbReference type="Proteomes" id="UP001295684"/>
    </source>
</evidence>
<keyword evidence="4" id="KW-1185">Reference proteome</keyword>
<feature type="compositionally biased region" description="Basic residues" evidence="2">
    <location>
        <begin position="249"/>
        <end position="260"/>
    </location>
</feature>